<feature type="region of interest" description="Disordered" evidence="1">
    <location>
        <begin position="1"/>
        <end position="47"/>
    </location>
</feature>
<accession>A0ABY7Q6W9</accession>
<feature type="compositionally biased region" description="Basic and acidic residues" evidence="1">
    <location>
        <begin position="28"/>
        <end position="47"/>
    </location>
</feature>
<sequence>MAGNFAARENGGRAVRPGLGQRLLSSHPDTHTRIRRLEDRRAAAAAR</sequence>
<organism evidence="2 3">
    <name type="scientific">Kitasatospora cathayae</name>
    <dbReference type="NCBI Taxonomy" id="3004092"/>
    <lineage>
        <taxon>Bacteria</taxon>
        <taxon>Bacillati</taxon>
        <taxon>Actinomycetota</taxon>
        <taxon>Actinomycetes</taxon>
        <taxon>Kitasatosporales</taxon>
        <taxon>Streptomycetaceae</taxon>
        <taxon>Kitasatospora</taxon>
    </lineage>
</organism>
<keyword evidence="3" id="KW-1185">Reference proteome</keyword>
<protein>
    <recommendedName>
        <fullName evidence="4">Peptidase M48 domain-containing protein</fullName>
    </recommendedName>
</protein>
<dbReference type="RefSeq" id="WP_270146446.1">
    <property type="nucleotide sequence ID" value="NZ_CP115450.1"/>
</dbReference>
<dbReference type="Proteomes" id="UP001212821">
    <property type="component" value="Chromosome"/>
</dbReference>
<reference evidence="3" key="1">
    <citation type="submission" date="2022-12" db="EMBL/GenBank/DDBJ databases">
        <authorList>
            <person name="Mo P."/>
        </authorList>
    </citation>
    <scope>NUCLEOTIDE SEQUENCE [LARGE SCALE GENOMIC DNA]</scope>
    <source>
        <strain evidence="3">HUAS 3-15</strain>
    </source>
</reference>
<dbReference type="EMBL" id="CP115450">
    <property type="protein sequence ID" value="WBP88362.1"/>
    <property type="molecule type" value="Genomic_DNA"/>
</dbReference>
<gene>
    <name evidence="2" type="ORF">O1G21_22675</name>
</gene>
<evidence type="ECO:0000313" key="2">
    <source>
        <dbReference type="EMBL" id="WBP88362.1"/>
    </source>
</evidence>
<proteinExistence type="predicted"/>
<evidence type="ECO:0000313" key="3">
    <source>
        <dbReference type="Proteomes" id="UP001212821"/>
    </source>
</evidence>
<evidence type="ECO:0008006" key="4">
    <source>
        <dbReference type="Google" id="ProtNLM"/>
    </source>
</evidence>
<evidence type="ECO:0000256" key="1">
    <source>
        <dbReference type="SAM" id="MobiDB-lite"/>
    </source>
</evidence>
<name>A0ABY7Q6W9_9ACTN</name>